<dbReference type="AlphaFoldDB" id="A0A845BKN3"/>
<protein>
    <submittedName>
        <fullName evidence="2">DUF3313 family protein</fullName>
    </submittedName>
</protein>
<keyword evidence="3" id="KW-1185">Reference proteome</keyword>
<evidence type="ECO:0000313" key="2">
    <source>
        <dbReference type="EMBL" id="MXR36895.1"/>
    </source>
</evidence>
<evidence type="ECO:0000256" key="1">
    <source>
        <dbReference type="SAM" id="SignalP"/>
    </source>
</evidence>
<gene>
    <name evidence="2" type="ORF">GQF02_07910</name>
</gene>
<dbReference type="RefSeq" id="WP_160796196.1">
    <property type="nucleotide sequence ID" value="NZ_WSSB01000006.1"/>
</dbReference>
<dbReference type="EMBL" id="WSSB01000006">
    <property type="protein sequence ID" value="MXR36895.1"/>
    <property type="molecule type" value="Genomic_DNA"/>
</dbReference>
<dbReference type="InterPro" id="IPR021747">
    <property type="entry name" value="DUF3313"/>
</dbReference>
<organism evidence="2 3">
    <name type="scientific">Craterilacuibacter sinensis</name>
    <dbReference type="NCBI Taxonomy" id="2686017"/>
    <lineage>
        <taxon>Bacteria</taxon>
        <taxon>Pseudomonadati</taxon>
        <taxon>Pseudomonadota</taxon>
        <taxon>Betaproteobacteria</taxon>
        <taxon>Neisseriales</taxon>
        <taxon>Neisseriaceae</taxon>
        <taxon>Craterilacuibacter</taxon>
    </lineage>
</organism>
<feature type="chain" id="PRO_5032674671" evidence="1">
    <location>
        <begin position="20"/>
        <end position="229"/>
    </location>
</feature>
<dbReference type="Pfam" id="PF11769">
    <property type="entry name" value="DUF3313"/>
    <property type="match status" value="1"/>
</dbReference>
<accession>A0A845BKN3</accession>
<proteinExistence type="predicted"/>
<dbReference type="Proteomes" id="UP000467214">
    <property type="component" value="Unassembled WGS sequence"/>
</dbReference>
<dbReference type="PROSITE" id="PS51257">
    <property type="entry name" value="PROKAR_LIPOPROTEIN"/>
    <property type="match status" value="1"/>
</dbReference>
<sequence>MKKMKQALLVSLVALGAAACSTTGGMSDGASVENAPRSGFISNYSQLKPEGRSTMRYINRSANWKAYNKIMFEPVAVILSDNPEYSVNNLSPATSKRIADGMLNAMKQEVGQDFQLVNTPGPDVIRVRSAITGIQAVDPALTPTDFIPVKAIFNAGRAAAGMSPRVVEITGEMEILDPNNRQIAAGVASRKADESLPQGKNITWDDMDKLINSWAKRFHNVLLDAKRGS</sequence>
<keyword evidence="1" id="KW-0732">Signal</keyword>
<name>A0A845BKN3_9NEIS</name>
<comment type="caution">
    <text evidence="2">The sequence shown here is derived from an EMBL/GenBank/DDBJ whole genome shotgun (WGS) entry which is preliminary data.</text>
</comment>
<feature type="signal peptide" evidence="1">
    <location>
        <begin position="1"/>
        <end position="19"/>
    </location>
</feature>
<reference evidence="2 3" key="1">
    <citation type="submission" date="2019-12" db="EMBL/GenBank/DDBJ databases">
        <title>Neisseriaceae gen. nov. sp. Genome sequencing and assembly.</title>
        <authorList>
            <person name="Liu Z."/>
            <person name="Li A."/>
        </authorList>
    </citation>
    <scope>NUCLEOTIDE SEQUENCE [LARGE SCALE GENOMIC DNA]</scope>
    <source>
        <strain evidence="2 3">B2N2-7</strain>
    </source>
</reference>
<evidence type="ECO:0000313" key="3">
    <source>
        <dbReference type="Proteomes" id="UP000467214"/>
    </source>
</evidence>